<evidence type="ECO:0000313" key="11">
    <source>
        <dbReference type="Proteomes" id="UP000244893"/>
    </source>
</evidence>
<dbReference type="GO" id="GO:0055085">
    <property type="term" value="P:transmembrane transport"/>
    <property type="evidence" value="ECO:0007669"/>
    <property type="project" value="InterPro"/>
</dbReference>
<protein>
    <submittedName>
        <fullName evidence="10">Permease</fullName>
    </submittedName>
</protein>
<keyword evidence="3" id="KW-1003">Cell membrane</keyword>
<evidence type="ECO:0000256" key="7">
    <source>
        <dbReference type="RuleBase" id="RU363032"/>
    </source>
</evidence>
<dbReference type="PANTHER" id="PTHR30193">
    <property type="entry name" value="ABC TRANSPORTER PERMEASE PROTEIN"/>
    <property type="match status" value="1"/>
</dbReference>
<evidence type="ECO:0000256" key="2">
    <source>
        <dbReference type="ARBA" id="ARBA00022448"/>
    </source>
</evidence>
<keyword evidence="11" id="KW-1185">Reference proteome</keyword>
<dbReference type="EMBL" id="QEOP01000004">
    <property type="protein sequence ID" value="PVZ93375.1"/>
    <property type="molecule type" value="Genomic_DNA"/>
</dbReference>
<gene>
    <name evidence="10" type="ORF">DDQ50_15480</name>
</gene>
<evidence type="ECO:0000313" key="10">
    <source>
        <dbReference type="EMBL" id="PVZ93375.1"/>
    </source>
</evidence>
<reference evidence="10 11" key="1">
    <citation type="submission" date="2018-05" db="EMBL/GenBank/DDBJ databases">
        <title>Amnibacterium sp. M8JJ-5, whole genome shotgun sequence.</title>
        <authorList>
            <person name="Tuo L."/>
        </authorList>
    </citation>
    <scope>NUCLEOTIDE SEQUENCE [LARGE SCALE GENOMIC DNA]</scope>
    <source>
        <strain evidence="10 11">M8JJ-5</strain>
    </source>
</reference>
<feature type="transmembrane region" description="Helical" evidence="7">
    <location>
        <begin position="270"/>
        <end position="292"/>
    </location>
</feature>
<evidence type="ECO:0000256" key="8">
    <source>
        <dbReference type="SAM" id="MobiDB-lite"/>
    </source>
</evidence>
<evidence type="ECO:0000256" key="6">
    <source>
        <dbReference type="ARBA" id="ARBA00023136"/>
    </source>
</evidence>
<dbReference type="Gene3D" id="1.10.3720.10">
    <property type="entry name" value="MetI-like"/>
    <property type="match status" value="1"/>
</dbReference>
<keyword evidence="6 7" id="KW-0472">Membrane</keyword>
<dbReference type="GO" id="GO:0005886">
    <property type="term" value="C:plasma membrane"/>
    <property type="evidence" value="ECO:0007669"/>
    <property type="project" value="UniProtKB-SubCell"/>
</dbReference>
<evidence type="ECO:0000256" key="5">
    <source>
        <dbReference type="ARBA" id="ARBA00022989"/>
    </source>
</evidence>
<feature type="transmembrane region" description="Helical" evidence="7">
    <location>
        <begin position="373"/>
        <end position="395"/>
    </location>
</feature>
<keyword evidence="4 7" id="KW-0812">Transmembrane</keyword>
<feature type="transmembrane region" description="Helical" evidence="7">
    <location>
        <begin position="218"/>
        <end position="238"/>
    </location>
</feature>
<comment type="similarity">
    <text evidence="7">Belongs to the binding-protein-dependent transport system permease family.</text>
</comment>
<feature type="transmembrane region" description="Helical" evidence="7">
    <location>
        <begin position="123"/>
        <end position="146"/>
    </location>
</feature>
<dbReference type="PANTHER" id="PTHR30193:SF37">
    <property type="entry name" value="INNER MEMBRANE ABC TRANSPORTER PERMEASE PROTEIN YCJO"/>
    <property type="match status" value="1"/>
</dbReference>
<comment type="subcellular location">
    <subcellularLocation>
        <location evidence="1 7">Cell membrane</location>
        <topology evidence="1 7">Multi-pass membrane protein</topology>
    </subcellularLocation>
</comment>
<dbReference type="InterPro" id="IPR051393">
    <property type="entry name" value="ABC_transporter_permease"/>
</dbReference>
<feature type="compositionally biased region" description="Low complexity" evidence="8">
    <location>
        <begin position="35"/>
        <end position="47"/>
    </location>
</feature>
<dbReference type="PROSITE" id="PS50928">
    <property type="entry name" value="ABC_TM1"/>
    <property type="match status" value="1"/>
</dbReference>
<dbReference type="AlphaFoldDB" id="A0A2V1HLP6"/>
<feature type="transmembrane region" description="Helical" evidence="7">
    <location>
        <begin position="186"/>
        <end position="206"/>
    </location>
</feature>
<dbReference type="InterPro" id="IPR035906">
    <property type="entry name" value="MetI-like_sf"/>
</dbReference>
<organism evidence="10 11">
    <name type="scientific">Amnibacterium flavum</name>
    <dbReference type="NCBI Taxonomy" id="2173173"/>
    <lineage>
        <taxon>Bacteria</taxon>
        <taxon>Bacillati</taxon>
        <taxon>Actinomycetota</taxon>
        <taxon>Actinomycetes</taxon>
        <taxon>Micrococcales</taxon>
        <taxon>Microbacteriaceae</taxon>
        <taxon>Amnibacterium</taxon>
    </lineage>
</organism>
<dbReference type="SUPFAM" id="SSF161098">
    <property type="entry name" value="MetI-like"/>
    <property type="match status" value="1"/>
</dbReference>
<feature type="transmembrane region" description="Helical" evidence="7">
    <location>
        <begin position="313"/>
        <end position="335"/>
    </location>
</feature>
<accession>A0A2V1HLP6</accession>
<comment type="caution">
    <text evidence="10">The sequence shown here is derived from an EMBL/GenBank/DDBJ whole genome shotgun (WGS) entry which is preliminary data.</text>
</comment>
<sequence length="402" mass="42766">MGEPDQGHLGQPRGRHRRPDAHVDQRAGGGGEAGRAGPLLGGQPAAAHRGRRPVPGELHGRSVGGQHHADAREAAGPGRLRVGEVEGRRIVTATSVRPAGAGSEIASRPGGRRPRVAGRPRPAFAAIPFLIPALVLVGALLLVPFVSTVYQSLTRDNGFTSTFIGFENYSRLLQDPTFLQSLLNTVMWTVGTLILPVGLGLLIAVFTNSMRGGRWLRLAFVLPYAMSGAATAVIWGFILRSDGALNQAIAFLGFTPPASGWLLEWPTNTLVMILANTWQATGVTVILFLVGLQSIPPETVEAGSLDGATGMRLFWHIVLPQLRPVTIVVIGMSIANSLRVFDLIWLLTKGGPGGVSETLAVTMYRQTFIISDYGYGAAVAVVLAIIVVASSYAYLRRQLKGV</sequence>
<name>A0A2V1HLP6_9MICO</name>
<feature type="region of interest" description="Disordered" evidence="8">
    <location>
        <begin position="1"/>
        <end position="79"/>
    </location>
</feature>
<dbReference type="Proteomes" id="UP000244893">
    <property type="component" value="Unassembled WGS sequence"/>
</dbReference>
<evidence type="ECO:0000259" key="9">
    <source>
        <dbReference type="PROSITE" id="PS50928"/>
    </source>
</evidence>
<evidence type="ECO:0000256" key="3">
    <source>
        <dbReference type="ARBA" id="ARBA00022475"/>
    </source>
</evidence>
<keyword evidence="2 7" id="KW-0813">Transport</keyword>
<dbReference type="InterPro" id="IPR000515">
    <property type="entry name" value="MetI-like"/>
</dbReference>
<dbReference type="Pfam" id="PF00528">
    <property type="entry name" value="BPD_transp_1"/>
    <property type="match status" value="1"/>
</dbReference>
<proteinExistence type="inferred from homology"/>
<evidence type="ECO:0000256" key="4">
    <source>
        <dbReference type="ARBA" id="ARBA00022692"/>
    </source>
</evidence>
<keyword evidence="5 7" id="KW-1133">Transmembrane helix</keyword>
<dbReference type="OrthoDB" id="5174895at2"/>
<feature type="domain" description="ABC transmembrane type-1" evidence="9">
    <location>
        <begin position="182"/>
        <end position="394"/>
    </location>
</feature>
<dbReference type="CDD" id="cd06261">
    <property type="entry name" value="TM_PBP2"/>
    <property type="match status" value="1"/>
</dbReference>
<evidence type="ECO:0000256" key="1">
    <source>
        <dbReference type="ARBA" id="ARBA00004651"/>
    </source>
</evidence>